<organism evidence="7 8">
    <name type="scientific">Quercus rubra</name>
    <name type="common">Northern red oak</name>
    <name type="synonym">Quercus borealis</name>
    <dbReference type="NCBI Taxonomy" id="3512"/>
    <lineage>
        <taxon>Eukaryota</taxon>
        <taxon>Viridiplantae</taxon>
        <taxon>Streptophyta</taxon>
        <taxon>Embryophyta</taxon>
        <taxon>Tracheophyta</taxon>
        <taxon>Spermatophyta</taxon>
        <taxon>Magnoliopsida</taxon>
        <taxon>eudicotyledons</taxon>
        <taxon>Gunneridae</taxon>
        <taxon>Pentapetalae</taxon>
        <taxon>rosids</taxon>
        <taxon>fabids</taxon>
        <taxon>Fagales</taxon>
        <taxon>Fagaceae</taxon>
        <taxon>Quercus</taxon>
    </lineage>
</organism>
<reference evidence="7 8" key="1">
    <citation type="journal article" date="2023" name="G3 (Bethesda)">
        <title>A haplotype-resolved chromosome-scale genome for Quercus rubra L. provides insights into the genetics of adaptive traits for red oak species.</title>
        <authorList>
            <person name="Kapoor B."/>
            <person name="Jenkins J."/>
            <person name="Schmutz J."/>
            <person name="Zhebentyayeva T."/>
            <person name="Kuelheim C."/>
            <person name="Coggeshall M."/>
            <person name="Heim C."/>
            <person name="Lasky J.R."/>
            <person name="Leites L."/>
            <person name="Islam-Faridi N."/>
            <person name="Romero-Severson J."/>
            <person name="DeLeo V.L."/>
            <person name="Lucas S.M."/>
            <person name="Lazic D."/>
            <person name="Gailing O."/>
            <person name="Carlson J."/>
            <person name="Staton M."/>
        </authorList>
    </citation>
    <scope>NUCLEOTIDE SEQUENCE [LARGE SCALE GENOMIC DNA]</scope>
    <source>
        <strain evidence="7">Pseudo-F2</strain>
    </source>
</reference>
<dbReference type="Gene3D" id="1.50.10.130">
    <property type="entry name" value="Terpene synthase, N-terminal domain"/>
    <property type="match status" value="1"/>
</dbReference>
<dbReference type="InterPro" id="IPR044814">
    <property type="entry name" value="Terpene_cyclase_plant_C1"/>
</dbReference>
<dbReference type="SUPFAM" id="SSF48239">
    <property type="entry name" value="Terpenoid cyclases/Protein prenyltransferases"/>
    <property type="match status" value="1"/>
</dbReference>
<evidence type="ECO:0000256" key="4">
    <source>
        <dbReference type="ARBA" id="ARBA00023239"/>
    </source>
</evidence>
<keyword evidence="8" id="KW-1185">Reference proteome</keyword>
<dbReference type="InterPro" id="IPR036965">
    <property type="entry name" value="Terpene_synth_N_sf"/>
</dbReference>
<dbReference type="FunFam" id="1.50.10.130:FF:000001">
    <property type="entry name" value="Isoprene synthase, chloroplastic"/>
    <property type="match status" value="1"/>
</dbReference>
<keyword evidence="4" id="KW-0456">Lyase</keyword>
<accession>A0AAN7IHG8</accession>
<dbReference type="Pfam" id="PF01397">
    <property type="entry name" value="Terpene_synth"/>
    <property type="match status" value="1"/>
</dbReference>
<evidence type="ECO:0000259" key="5">
    <source>
        <dbReference type="Pfam" id="PF01397"/>
    </source>
</evidence>
<dbReference type="SUPFAM" id="SSF48576">
    <property type="entry name" value="Terpenoid synthases"/>
    <property type="match status" value="1"/>
</dbReference>
<proteinExistence type="predicted"/>
<dbReference type="InterPro" id="IPR001906">
    <property type="entry name" value="Terpene_synth_N"/>
</dbReference>
<dbReference type="PANTHER" id="PTHR31225">
    <property type="entry name" value="OS04G0344100 PROTEIN-RELATED"/>
    <property type="match status" value="1"/>
</dbReference>
<dbReference type="GO" id="GO:0000287">
    <property type="term" value="F:magnesium ion binding"/>
    <property type="evidence" value="ECO:0007669"/>
    <property type="project" value="InterPro"/>
</dbReference>
<dbReference type="SFLD" id="SFLDS00005">
    <property type="entry name" value="Isoprenoid_Synthase_Type_I"/>
    <property type="match status" value="1"/>
</dbReference>
<keyword evidence="3" id="KW-0460">Magnesium</keyword>
<feature type="domain" description="Terpene synthase metal-binding" evidence="6">
    <location>
        <begin position="255"/>
        <end position="493"/>
    </location>
</feature>
<comment type="caution">
    <text evidence="7">The sequence shown here is derived from an EMBL/GenBank/DDBJ whole genome shotgun (WGS) entry which is preliminary data.</text>
</comment>
<comment type="cofactor">
    <cofactor evidence="1">
        <name>Mg(2+)</name>
        <dbReference type="ChEBI" id="CHEBI:18420"/>
    </cofactor>
</comment>
<dbReference type="AlphaFoldDB" id="A0AAN7IHG8"/>
<dbReference type="Gene3D" id="1.10.600.10">
    <property type="entry name" value="Farnesyl Diphosphate Synthase"/>
    <property type="match status" value="1"/>
</dbReference>
<dbReference type="GO" id="GO:0016102">
    <property type="term" value="P:diterpenoid biosynthetic process"/>
    <property type="evidence" value="ECO:0007669"/>
    <property type="project" value="InterPro"/>
</dbReference>
<dbReference type="GO" id="GO:0010333">
    <property type="term" value="F:terpene synthase activity"/>
    <property type="evidence" value="ECO:0007669"/>
    <property type="project" value="InterPro"/>
</dbReference>
<dbReference type="InterPro" id="IPR008930">
    <property type="entry name" value="Terpenoid_cyclase/PrenylTrfase"/>
</dbReference>
<keyword evidence="2" id="KW-0479">Metal-binding</keyword>
<dbReference type="InterPro" id="IPR005630">
    <property type="entry name" value="Terpene_synthase_metal-bd"/>
</dbReference>
<dbReference type="PANTHER" id="PTHR31225:SF9">
    <property type="entry name" value="TERPENE SYNTHASE 10"/>
    <property type="match status" value="1"/>
</dbReference>
<dbReference type="FunFam" id="1.10.600.10:FF:000007">
    <property type="entry name" value="Isoprene synthase, chloroplastic"/>
    <property type="match status" value="1"/>
</dbReference>
<dbReference type="Proteomes" id="UP001324115">
    <property type="component" value="Unassembled WGS sequence"/>
</dbReference>
<dbReference type="InterPro" id="IPR050148">
    <property type="entry name" value="Terpene_synthase-like"/>
</dbReference>
<evidence type="ECO:0000313" key="8">
    <source>
        <dbReference type="Proteomes" id="UP001324115"/>
    </source>
</evidence>
<sequence>MANSNTSNNSIIVRRSANYQPTIWDYDYIQSLRNKYVGETCTGQSNMLKEHVRMMLHKVVDPLEQLELIDILQRLGLSHHFEGEMKRILEDLYNNDQSGDTWRKENLYATALKFRLLRQHGYNISQGVFNIFKDERGKFKACLCEETKGILSLYEASFLLTESENMLEELRNFAIKHLQEYVKQNKDKTLSAMVTYALELPLHWRIIKFETRGFIDIYRSREDMNPILLKLVEMDFNMVQAVHQEDLKQVSRWWKNAKLGENLTFARDRLMEIFFWSMGMIDQPQFGCCRINLTKLGSLLTIVDDLYDVYGTLDELKLFTDAIERWDINAMDQLPDYMKICFLTVYNFVNEMAFDPLKEQGFHIIRHLKKAWADLCRSDLLEAKWYYSGYIPSLKEYLENAWITITTPVILMHAYFMVTNPITKEALDCLEEYPKIFYWSSMILRLTDDLGTSASELKRGDVPKSIQCYMNETGASEKDAREYVKSLISTAWTKLNEERVASSPFCQTFIEIAMNLARMGHFMYQHGDGYHYGDGLGVADRKTKDSILSLLIQPIPHSRMSSGNSNTTPNLNIN</sequence>
<dbReference type="Pfam" id="PF03936">
    <property type="entry name" value="Terpene_synth_C"/>
    <property type="match status" value="1"/>
</dbReference>
<dbReference type="InterPro" id="IPR034741">
    <property type="entry name" value="Terpene_cyclase-like_1_C"/>
</dbReference>
<dbReference type="CDD" id="cd00684">
    <property type="entry name" value="Terpene_cyclase_plant_C1"/>
    <property type="match status" value="1"/>
</dbReference>
<protein>
    <submittedName>
        <fullName evidence="7">Uncharacterized protein</fullName>
    </submittedName>
</protein>
<dbReference type="InterPro" id="IPR008949">
    <property type="entry name" value="Isoprenoid_synthase_dom_sf"/>
</dbReference>
<dbReference type="SFLD" id="SFLDG01604">
    <property type="entry name" value="Terpene_Cyclase_Like_1_C_Termi"/>
    <property type="match status" value="1"/>
</dbReference>
<name>A0AAN7IHG8_QUERU</name>
<gene>
    <name evidence="7" type="ORF">RGQ29_030683</name>
</gene>
<dbReference type="SFLD" id="SFLDG01019">
    <property type="entry name" value="Terpene_Cyclase_Like_1_C_Termi"/>
    <property type="match status" value="1"/>
</dbReference>
<evidence type="ECO:0000256" key="1">
    <source>
        <dbReference type="ARBA" id="ARBA00001946"/>
    </source>
</evidence>
<evidence type="ECO:0000256" key="3">
    <source>
        <dbReference type="ARBA" id="ARBA00022842"/>
    </source>
</evidence>
<evidence type="ECO:0000259" key="6">
    <source>
        <dbReference type="Pfam" id="PF03936"/>
    </source>
</evidence>
<dbReference type="EMBL" id="JAXUIC010000009">
    <property type="protein sequence ID" value="KAK4572342.1"/>
    <property type="molecule type" value="Genomic_DNA"/>
</dbReference>
<evidence type="ECO:0000256" key="2">
    <source>
        <dbReference type="ARBA" id="ARBA00022723"/>
    </source>
</evidence>
<feature type="domain" description="Terpene synthase N-terminal" evidence="5">
    <location>
        <begin position="23"/>
        <end position="198"/>
    </location>
</feature>
<evidence type="ECO:0000313" key="7">
    <source>
        <dbReference type="EMBL" id="KAK4572342.1"/>
    </source>
</evidence>